<feature type="compositionally biased region" description="Polar residues" evidence="4">
    <location>
        <begin position="349"/>
        <end position="360"/>
    </location>
</feature>
<gene>
    <name evidence="5" type="ORF">K3169_21710</name>
</gene>
<dbReference type="Pfam" id="PF04877">
    <property type="entry name" value="Harpin"/>
    <property type="match status" value="1"/>
</dbReference>
<proteinExistence type="predicted"/>
<organism evidence="5 6">
    <name type="scientific">Pseudomonas phytophila</name>
    <dbReference type="NCBI Taxonomy" id="2867264"/>
    <lineage>
        <taxon>Bacteria</taxon>
        <taxon>Pseudomonadati</taxon>
        <taxon>Pseudomonadota</taxon>
        <taxon>Gammaproteobacteria</taxon>
        <taxon>Pseudomonadales</taxon>
        <taxon>Pseudomonadaceae</taxon>
        <taxon>Pseudomonas</taxon>
    </lineage>
</organism>
<dbReference type="RefSeq" id="WP_263267959.1">
    <property type="nucleotide sequence ID" value="NZ_CP081201.1"/>
</dbReference>
<feature type="compositionally biased region" description="Gly residues" evidence="4">
    <location>
        <begin position="275"/>
        <end position="287"/>
    </location>
</feature>
<dbReference type="InterPro" id="IPR006961">
    <property type="entry name" value="HrpN/Z"/>
</dbReference>
<reference evidence="5" key="1">
    <citation type="submission" date="2021-08" db="EMBL/GenBank/DDBJ databases">
        <title>Complete genome sequence of Pseudomonas phytophila.</title>
        <authorList>
            <person name="Weir B.S."/>
            <person name="Templeton M.D."/>
            <person name="Arshed S."/>
            <person name="Andersen M.T."/>
            <person name="Jayaraman J."/>
        </authorList>
    </citation>
    <scope>NUCLEOTIDE SEQUENCE</scope>
    <source>
        <strain evidence="5">ICMP 23753</strain>
    </source>
</reference>
<name>A0ABY6FAM3_9PSED</name>
<evidence type="ECO:0000313" key="6">
    <source>
        <dbReference type="Proteomes" id="UP001063228"/>
    </source>
</evidence>
<feature type="compositionally biased region" description="Basic and acidic residues" evidence="4">
    <location>
        <begin position="197"/>
        <end position="216"/>
    </location>
</feature>
<evidence type="ECO:0000313" key="5">
    <source>
        <dbReference type="EMBL" id="UXZ94946.1"/>
    </source>
</evidence>
<feature type="compositionally biased region" description="Low complexity" evidence="4">
    <location>
        <begin position="320"/>
        <end position="348"/>
    </location>
</feature>
<feature type="region of interest" description="Disordered" evidence="4">
    <location>
        <begin position="73"/>
        <end position="100"/>
    </location>
</feature>
<evidence type="ECO:0000256" key="3">
    <source>
        <dbReference type="ARBA" id="ARBA00022978"/>
    </source>
</evidence>
<keyword evidence="3" id="KW-0928">Hypersensitive response elicitation</keyword>
<keyword evidence="6" id="KW-1185">Reference proteome</keyword>
<dbReference type="EMBL" id="CP081201">
    <property type="protein sequence ID" value="UXZ94946.1"/>
    <property type="molecule type" value="Genomic_DNA"/>
</dbReference>
<sequence length="360" mass="34682">MTISINLENSRPTSFSNEQQTRNSPNAAGGGQRPQSTDAALDTLVKSMTDGKGQVNSENPLVKLLTQLMEKLGSQSQAAGGQGSSGMSDQKPAAGSVKDMSPDDLLKLLSQLLGGSTGSAGGAGSAGAGNGFGGGSGGVGGGGAAGGGGDALSSLLGGLAEQKLGSVLEPATDGSGGATFKSEDKALLQDVANFMDQHPEKFGSPDNADGKTKSWSDELNETDSSGKADTFLDGAEASKFQDALAMLGQAAGSGTAPASGMLANSGIPLSPDQGSGSGSGGGGFGGGGGGGGGGGAVGGSGGFGGGNGTVTMGLDDLLKLLQGQGQDGNTTQGSGPKAQDQALQQDAQNTAGSIMNKLFS</sequence>
<feature type="region of interest" description="Disordered" evidence="4">
    <location>
        <begin position="320"/>
        <end position="360"/>
    </location>
</feature>
<keyword evidence="2" id="KW-0964">Secreted</keyword>
<evidence type="ECO:0000256" key="2">
    <source>
        <dbReference type="ARBA" id="ARBA00022525"/>
    </source>
</evidence>
<feature type="compositionally biased region" description="Polar residues" evidence="4">
    <location>
        <begin position="1"/>
        <end position="26"/>
    </location>
</feature>
<accession>A0ABY6FAM3</accession>
<comment type="subcellular location">
    <subcellularLocation>
        <location evidence="1">Secreted</location>
    </subcellularLocation>
</comment>
<feature type="region of interest" description="Disordered" evidence="4">
    <location>
        <begin position="262"/>
        <end position="287"/>
    </location>
</feature>
<feature type="region of interest" description="Disordered" evidence="4">
    <location>
        <begin position="1"/>
        <end position="38"/>
    </location>
</feature>
<evidence type="ECO:0000256" key="4">
    <source>
        <dbReference type="SAM" id="MobiDB-lite"/>
    </source>
</evidence>
<dbReference type="Proteomes" id="UP001063228">
    <property type="component" value="Chromosome"/>
</dbReference>
<feature type="region of interest" description="Disordered" evidence="4">
    <location>
        <begin position="197"/>
        <end position="230"/>
    </location>
</feature>
<protein>
    <submittedName>
        <fullName evidence="5">Harpin HrpZ family protein</fullName>
    </submittedName>
</protein>
<evidence type="ECO:0000256" key="1">
    <source>
        <dbReference type="ARBA" id="ARBA00004613"/>
    </source>
</evidence>